<proteinExistence type="predicted"/>
<dbReference type="Proteomes" id="UP001497525">
    <property type="component" value="Unassembled WGS sequence"/>
</dbReference>
<dbReference type="InterPro" id="IPR000408">
    <property type="entry name" value="Reg_chr_condens"/>
</dbReference>
<accession>A0AAV2TUL7</accession>
<reference evidence="1" key="1">
    <citation type="submission" date="2024-06" db="EMBL/GenBank/DDBJ databases">
        <authorList>
            <person name="Liu X."/>
            <person name="Lenzi L."/>
            <person name="Haldenby T S."/>
            <person name="Uol C."/>
        </authorList>
    </citation>
    <scope>NUCLEOTIDE SEQUENCE</scope>
</reference>
<dbReference type="Gene3D" id="2.130.10.30">
    <property type="entry name" value="Regulator of chromosome condensation 1/beta-lactamase-inhibitor protein II"/>
    <property type="match status" value="1"/>
</dbReference>
<dbReference type="PROSITE" id="PS00626">
    <property type="entry name" value="RCC1_2"/>
    <property type="match status" value="1"/>
</dbReference>
<evidence type="ECO:0000313" key="2">
    <source>
        <dbReference type="Proteomes" id="UP001497525"/>
    </source>
</evidence>
<dbReference type="EMBL" id="CAXLJL010000711">
    <property type="protein sequence ID" value="CAL5140178.1"/>
    <property type="molecule type" value="Genomic_DNA"/>
</dbReference>
<dbReference type="SUPFAM" id="SSF50985">
    <property type="entry name" value="RCC1/BLIP-II"/>
    <property type="match status" value="1"/>
</dbReference>
<comment type="caution">
    <text evidence="1">The sequence shown here is derived from an EMBL/GenBank/DDBJ whole genome shotgun (WGS) entry which is preliminary data.</text>
</comment>
<dbReference type="AlphaFoldDB" id="A0AAV2TUL7"/>
<gene>
    <name evidence="1" type="ORF">CDAUBV1_LOCUS15353</name>
</gene>
<sequence>MLHLRHFDIQLDLHRIGRQEFVGSYAAESNTYKIYRSSNLFEPAYVYILNSHSTVRHLTEHLLISASETEIHVYLRRHSSVDCGPVLNVCWSLAKASTGARIRDTPIAIFPTDQVSALPISGGKLEDQPKADRYSFHYTNGPSELDDNQESSPCFLQDFKHRVDFAVASVNRTRERSLSQDVLVPSSRDTELRIFEAGGLIFAPDVRKMILEIGCLEVPVRHFHLPEYTSHPPVKFLLLTERSFYFISLLNPVECAILKELEHKNYTQAQYLCAEFGLDASVLFSHAAAIEIHSKRMVTAGLLLIVLLYDLHWPEVIKQISGISHKGHQLILPDMGPNSWPGSRACLSYCLEQLRRNRSEDGSLSAFPSLRNWDRTVVEEIALRDFLRDHPNISARAAIDLLLEKGAFDEAVYMAMAFNKIPVLLLNLCEFGRKNHKEDLGKSTSMVRLRFHYLNIHTLRTSAHEGLSRICSYYSLMDSNTRLSKLSSSLGSGDLNSTCSTSEATVKLRLNHEMTNAGQLRQIPHLNVIEEILVSITCLREIIFLKKSPFIWSAAEYSLASVIEMKNRLFYETSQRRAPTKDFRLQTTAENHVVWPSLTTLEPLNGDKQRNHLVKYVARMYKLMTMDLEKTLNGTLRVQFHDASEFPPGHLGNKSQKYICHESQLEPYIVVATSIWNACVITTVNVEEGASSLKFWHSEQIAGNQDLLANGRGSHILQEEDFTRKVQPDLLKSSASVRMRHIVKDVRIGCEHILILTREGTVFAAEDNAFEQDGCANDVPASLWRGKGPSKGVNEIDDETLVNQGQLHMVPLPTGVRASEISTTFKLSACLTISGSVYFWNAPWKPNSDCCTNSANKHFHTTGMSRADIHRLDSTIISRSGDFPVLISCGLSHILLLSSSGRVWQFDQSISSRTHFSANTVDSPSVEVTEGVAQGSQRTKEHLKLVTLQGKAVYVVALDGISLALVRLQEGNERIYGWGRSDHSFFISCFGPLLENDIQPSVLELAQWDKLEFPKVPLAKTFLPSIANLSSMNTLTSIGKTLLGHGMDHFASDLFLVHNLYTSALFHTITFLSKRASSLEAKGCMEQIYDIFLYYTEYCMPLTLQ</sequence>
<evidence type="ECO:0000313" key="1">
    <source>
        <dbReference type="EMBL" id="CAL5140178.1"/>
    </source>
</evidence>
<organism evidence="1 2">
    <name type="scientific">Calicophoron daubneyi</name>
    <name type="common">Rumen fluke</name>
    <name type="synonym">Paramphistomum daubneyi</name>
    <dbReference type="NCBI Taxonomy" id="300641"/>
    <lineage>
        <taxon>Eukaryota</taxon>
        <taxon>Metazoa</taxon>
        <taxon>Spiralia</taxon>
        <taxon>Lophotrochozoa</taxon>
        <taxon>Platyhelminthes</taxon>
        <taxon>Trematoda</taxon>
        <taxon>Digenea</taxon>
        <taxon>Plagiorchiida</taxon>
        <taxon>Pronocephalata</taxon>
        <taxon>Paramphistomoidea</taxon>
        <taxon>Paramphistomidae</taxon>
        <taxon>Calicophoron</taxon>
    </lineage>
</organism>
<name>A0AAV2TUL7_CALDB</name>
<protein>
    <submittedName>
        <fullName evidence="1">Uncharacterized protein</fullName>
    </submittedName>
</protein>
<dbReference type="InterPro" id="IPR009091">
    <property type="entry name" value="RCC1/BLIP-II"/>
</dbReference>